<dbReference type="STRING" id="76728.AQ490_12240"/>
<keyword evidence="2" id="KW-1133">Transmembrane helix</keyword>
<feature type="region of interest" description="Disordered" evidence="1">
    <location>
        <begin position="221"/>
        <end position="268"/>
    </location>
</feature>
<dbReference type="OrthoDB" id="185815at2"/>
<keyword evidence="2" id="KW-0812">Transmembrane</keyword>
<organism evidence="3 4">
    <name type="scientific">Wenjunlia vitaminophila</name>
    <name type="common">Streptomyces vitaminophilus</name>
    <dbReference type="NCBI Taxonomy" id="76728"/>
    <lineage>
        <taxon>Bacteria</taxon>
        <taxon>Bacillati</taxon>
        <taxon>Actinomycetota</taxon>
        <taxon>Actinomycetes</taxon>
        <taxon>Kitasatosporales</taxon>
        <taxon>Streptomycetaceae</taxon>
        <taxon>Wenjunlia</taxon>
    </lineage>
</organism>
<sequence>MPAVTPYRSAVPRGRDGFDRLLLAEWTKLRTVPRWMLALVAAVVLTVFAGVLVAAGAGTETAGGGGGERPAPDLGVQYQDGGRFLHRPLAEDGSLVARVADQENSHAWAKAGLMIRTSTRQGAPYAAVVVTPEHGVRFQSHLSIVGSADDGPRWLRLDRSGASVTASVSADGTDWRRLGTVRLRGLPPRAEAGLFVGSPEAVRAQRQFGGENVTSVPTVGKASFDGVRMDPDPREPWRGHGPSALTGPGARDHDQDRSRAGEAGPDGVFTVTGAGDIGRYQYGHDTSEMVLSGVLVGMMAIVALAVLFVTSEYRQGVIRTTFTASPRRGRVLAAKAVVIGAVTFVAGLVAAFGTFLLADAVSGAGLVLPALSEGPVLRAVVGTAAVLAVVAVFSLGVAALLRRAAAAITVVLLVVLVPQVVASGMPLSAARWLERLTPAAGLAIQQTVVRYDTAIGPWAGFGVLCGYAAVTLVAAGWRLRRGDA</sequence>
<feature type="compositionally biased region" description="Basic and acidic residues" evidence="1">
    <location>
        <begin position="227"/>
        <end position="238"/>
    </location>
</feature>
<dbReference type="RefSeq" id="WP_018382417.1">
    <property type="nucleotide sequence ID" value="NZ_LLZU01000039.1"/>
</dbReference>
<feature type="transmembrane region" description="Helical" evidence="2">
    <location>
        <begin position="376"/>
        <end position="401"/>
    </location>
</feature>
<dbReference type="Gene3D" id="2.60.120.200">
    <property type="match status" value="1"/>
</dbReference>
<name>A0A0T6LKW6_WENVI</name>
<feature type="transmembrane region" description="Helical" evidence="2">
    <location>
        <begin position="458"/>
        <end position="479"/>
    </location>
</feature>
<keyword evidence="4" id="KW-1185">Reference proteome</keyword>
<feature type="transmembrane region" description="Helical" evidence="2">
    <location>
        <begin position="35"/>
        <end position="55"/>
    </location>
</feature>
<feature type="transmembrane region" description="Helical" evidence="2">
    <location>
        <begin position="331"/>
        <end position="356"/>
    </location>
</feature>
<dbReference type="Proteomes" id="UP000050867">
    <property type="component" value="Unassembled WGS sequence"/>
</dbReference>
<gene>
    <name evidence="3" type="ORF">AQ490_12240</name>
</gene>
<feature type="transmembrane region" description="Helical" evidence="2">
    <location>
        <begin position="408"/>
        <end position="429"/>
    </location>
</feature>
<dbReference type="eggNOG" id="COG3506">
    <property type="taxonomic scope" value="Bacteria"/>
</dbReference>
<keyword evidence="2" id="KW-0472">Membrane</keyword>
<protein>
    <submittedName>
        <fullName evidence="3">Uncharacterized protein</fullName>
    </submittedName>
</protein>
<comment type="caution">
    <text evidence="3">The sequence shown here is derived from an EMBL/GenBank/DDBJ whole genome shotgun (WGS) entry which is preliminary data.</text>
</comment>
<dbReference type="GO" id="GO:0005886">
    <property type="term" value="C:plasma membrane"/>
    <property type="evidence" value="ECO:0007669"/>
    <property type="project" value="UniProtKB-SubCell"/>
</dbReference>
<evidence type="ECO:0000256" key="1">
    <source>
        <dbReference type="SAM" id="MobiDB-lite"/>
    </source>
</evidence>
<dbReference type="EMBL" id="LLZU01000039">
    <property type="protein sequence ID" value="KRV46633.1"/>
    <property type="molecule type" value="Genomic_DNA"/>
</dbReference>
<reference evidence="3 4" key="1">
    <citation type="submission" date="2015-10" db="EMBL/GenBank/DDBJ databases">
        <title>Draft genome sequence of pyrrolomycin-producing Streptomyces vitaminophilus.</title>
        <authorList>
            <person name="Graham D.E."/>
            <person name="Mahan K.M."/>
            <person name="Klingeman D.M."/>
            <person name="Hettich R.L."/>
            <person name="Parry R.J."/>
        </authorList>
    </citation>
    <scope>NUCLEOTIDE SEQUENCE [LARGE SCALE GENOMIC DNA]</scope>
    <source>
        <strain evidence="3 4">ATCC 31673</strain>
    </source>
</reference>
<evidence type="ECO:0000256" key="2">
    <source>
        <dbReference type="SAM" id="Phobius"/>
    </source>
</evidence>
<dbReference type="GO" id="GO:0140359">
    <property type="term" value="F:ABC-type transporter activity"/>
    <property type="evidence" value="ECO:0007669"/>
    <property type="project" value="InterPro"/>
</dbReference>
<proteinExistence type="predicted"/>
<accession>A0A0T6LKW6</accession>
<evidence type="ECO:0000313" key="4">
    <source>
        <dbReference type="Proteomes" id="UP000050867"/>
    </source>
</evidence>
<dbReference type="AlphaFoldDB" id="A0A0T6LKW6"/>
<evidence type="ECO:0000313" key="3">
    <source>
        <dbReference type="EMBL" id="KRV46633.1"/>
    </source>
</evidence>
<feature type="transmembrane region" description="Helical" evidence="2">
    <location>
        <begin position="289"/>
        <end position="310"/>
    </location>
</feature>
<feature type="compositionally biased region" description="Basic and acidic residues" evidence="1">
    <location>
        <begin position="250"/>
        <end position="260"/>
    </location>
</feature>